<protein>
    <submittedName>
        <fullName evidence="2">Uncharacterized protein</fullName>
    </submittedName>
</protein>
<reference evidence="2" key="1">
    <citation type="journal article" date="2015" name="Nature">
        <title>Complex archaea that bridge the gap between prokaryotes and eukaryotes.</title>
        <authorList>
            <person name="Spang A."/>
            <person name="Saw J.H."/>
            <person name="Jorgensen S.L."/>
            <person name="Zaremba-Niedzwiedzka K."/>
            <person name="Martijn J."/>
            <person name="Lind A.E."/>
            <person name="van Eijk R."/>
            <person name="Schleper C."/>
            <person name="Guy L."/>
            <person name="Ettema T.J."/>
        </authorList>
    </citation>
    <scope>NUCLEOTIDE SEQUENCE</scope>
</reference>
<dbReference type="EMBL" id="LAZR01045304">
    <property type="protein sequence ID" value="KKK99198.1"/>
    <property type="molecule type" value="Genomic_DNA"/>
</dbReference>
<evidence type="ECO:0000256" key="1">
    <source>
        <dbReference type="SAM" id="MobiDB-lite"/>
    </source>
</evidence>
<gene>
    <name evidence="2" type="ORF">LCGC14_2635210</name>
</gene>
<evidence type="ECO:0000313" key="2">
    <source>
        <dbReference type="EMBL" id="KKK99198.1"/>
    </source>
</evidence>
<dbReference type="AlphaFoldDB" id="A0A0F8ZZB7"/>
<comment type="caution">
    <text evidence="2">The sequence shown here is derived from an EMBL/GenBank/DDBJ whole genome shotgun (WGS) entry which is preliminary data.</text>
</comment>
<sequence>MPPKSKKQARLLGIIAGGGKPRKKTGLSKTKAKEMLRGAKLKKLPTRAKKKTTKRRRRRVVKKRRR</sequence>
<feature type="region of interest" description="Disordered" evidence="1">
    <location>
        <begin position="13"/>
        <end position="66"/>
    </location>
</feature>
<organism evidence="2">
    <name type="scientific">marine sediment metagenome</name>
    <dbReference type="NCBI Taxonomy" id="412755"/>
    <lineage>
        <taxon>unclassified sequences</taxon>
        <taxon>metagenomes</taxon>
        <taxon>ecological metagenomes</taxon>
    </lineage>
</organism>
<name>A0A0F8ZZB7_9ZZZZ</name>
<proteinExistence type="predicted"/>
<accession>A0A0F8ZZB7</accession>
<feature type="compositionally biased region" description="Basic residues" evidence="1">
    <location>
        <begin position="39"/>
        <end position="66"/>
    </location>
</feature>